<evidence type="ECO:0000259" key="10">
    <source>
        <dbReference type="Pfam" id="PF02602"/>
    </source>
</evidence>
<evidence type="ECO:0000256" key="7">
    <source>
        <dbReference type="ARBA" id="ARBA00040167"/>
    </source>
</evidence>
<accession>A0A1C9I4K5</accession>
<protein>
    <recommendedName>
        <fullName evidence="7 9">Uroporphyrinogen-III synthase</fullName>
        <ecNumber evidence="3 9">4.2.1.75</ecNumber>
    </recommendedName>
</protein>
<evidence type="ECO:0000256" key="6">
    <source>
        <dbReference type="ARBA" id="ARBA00037589"/>
    </source>
</evidence>
<dbReference type="GO" id="GO:0004852">
    <property type="term" value="F:uroporphyrinogen-III synthase activity"/>
    <property type="evidence" value="ECO:0007669"/>
    <property type="project" value="UniProtKB-UniRule"/>
</dbReference>
<keyword evidence="5 9" id="KW-0627">Porphyrin biosynthesis</keyword>
<dbReference type="NCBIfam" id="NF006621">
    <property type="entry name" value="PRK09189.1"/>
    <property type="match status" value="1"/>
</dbReference>
<dbReference type="InterPro" id="IPR003754">
    <property type="entry name" value="4pyrrol_synth_uPrphyn_synth"/>
</dbReference>
<dbReference type="InterPro" id="IPR036108">
    <property type="entry name" value="4pyrrol_syn_uPrphyn_synt_sf"/>
</dbReference>
<comment type="pathway">
    <text evidence="1 9">Porphyrin-containing compound metabolism; protoporphyrin-IX biosynthesis; coproporphyrinogen-III from 5-aminolevulinate: step 3/4.</text>
</comment>
<comment type="catalytic activity">
    <reaction evidence="8 9">
        <text>hydroxymethylbilane = uroporphyrinogen III + H2O</text>
        <dbReference type="Rhea" id="RHEA:18965"/>
        <dbReference type="ChEBI" id="CHEBI:15377"/>
        <dbReference type="ChEBI" id="CHEBI:57308"/>
        <dbReference type="ChEBI" id="CHEBI:57845"/>
        <dbReference type="EC" id="4.2.1.75"/>
    </reaction>
</comment>
<evidence type="ECO:0000313" key="11">
    <source>
        <dbReference type="EMBL" id="AOO93740.1"/>
    </source>
</evidence>
<dbReference type="PANTHER" id="PTHR38042">
    <property type="entry name" value="UROPORPHYRINOGEN-III SYNTHASE, CHLOROPLASTIC"/>
    <property type="match status" value="1"/>
</dbReference>
<reference evidence="11" key="1">
    <citation type="journal article" date="2015" name="BMC Genomics">
        <title>Transcriptome profiling of a Rhizobium leguminosarum bv. trifolii rosR mutant reveals the role of the transcriptional regulator RosR in motility, synthesis of cell-surface components, and other cellular processes.</title>
        <authorList>
            <person name="Rachwal K."/>
            <person name="Matczynska E."/>
            <person name="Janczarek M."/>
        </authorList>
    </citation>
    <scope>NUCLEOTIDE SEQUENCE</scope>
    <source>
        <strain evidence="11">Rt24.2</strain>
    </source>
</reference>
<keyword evidence="4 9" id="KW-0456">Lyase</keyword>
<dbReference type="CDD" id="cd06578">
    <property type="entry name" value="HemD"/>
    <property type="match status" value="1"/>
</dbReference>
<proteinExistence type="inferred from homology"/>
<evidence type="ECO:0000256" key="5">
    <source>
        <dbReference type="ARBA" id="ARBA00023244"/>
    </source>
</evidence>
<dbReference type="Gene3D" id="3.40.50.10090">
    <property type="match status" value="2"/>
</dbReference>
<evidence type="ECO:0000256" key="2">
    <source>
        <dbReference type="ARBA" id="ARBA00008133"/>
    </source>
</evidence>
<organism evidence="11">
    <name type="scientific">Rhizobium leguminosarum bv. trifolii</name>
    <dbReference type="NCBI Taxonomy" id="386"/>
    <lineage>
        <taxon>Bacteria</taxon>
        <taxon>Pseudomonadati</taxon>
        <taxon>Pseudomonadota</taxon>
        <taxon>Alphaproteobacteria</taxon>
        <taxon>Hyphomicrobiales</taxon>
        <taxon>Rhizobiaceae</taxon>
        <taxon>Rhizobium/Agrobacterium group</taxon>
        <taxon>Rhizobium</taxon>
    </lineage>
</organism>
<dbReference type="GO" id="GO:0006782">
    <property type="term" value="P:protoporphyrinogen IX biosynthetic process"/>
    <property type="evidence" value="ECO:0007669"/>
    <property type="project" value="UniProtKB-UniRule"/>
</dbReference>
<evidence type="ECO:0000256" key="8">
    <source>
        <dbReference type="ARBA" id="ARBA00048617"/>
    </source>
</evidence>
<dbReference type="AlphaFoldDB" id="A0A1C9I4K5"/>
<dbReference type="EMBL" id="KX491376">
    <property type="protein sequence ID" value="AOO93740.1"/>
    <property type="molecule type" value="Genomic_DNA"/>
</dbReference>
<comment type="similarity">
    <text evidence="2 9">Belongs to the uroporphyrinogen-III synthase family.</text>
</comment>
<evidence type="ECO:0000256" key="9">
    <source>
        <dbReference type="RuleBase" id="RU366031"/>
    </source>
</evidence>
<dbReference type="EC" id="4.2.1.75" evidence="3 9"/>
<evidence type="ECO:0000256" key="1">
    <source>
        <dbReference type="ARBA" id="ARBA00004772"/>
    </source>
</evidence>
<sequence>MQGPAAPFSTTGTEAAMRVLVTRPAHSATRTAQRLRDMGHEPLLLPLRQPLHDSAAALAALATTSGAIAVTSAEAIRVLSALGEQLRPHLARPLFAVGETTAEEARSLGFRSVASSQGNGRDLADLIAAEKPGTLLYLAGTPRAETLEGRLRELGIHFSVAECYRMQPAVPDPAEIDAIFANGYPDAILFYSRQTAVDFFRMPEFLSAGPEHSRSRLLCLSEAVAQAIPTALKKSVEISPMADEKSLLSLLRRL</sequence>
<feature type="domain" description="Tetrapyrrole biosynthesis uroporphyrinogen III synthase" evidence="10">
    <location>
        <begin position="30"/>
        <end position="247"/>
    </location>
</feature>
<name>A0A1C9I4K5_RHILT</name>
<dbReference type="UniPathway" id="UPA00251">
    <property type="reaction ID" value="UER00320"/>
</dbReference>
<dbReference type="Pfam" id="PF02602">
    <property type="entry name" value="HEM4"/>
    <property type="match status" value="1"/>
</dbReference>
<evidence type="ECO:0000256" key="4">
    <source>
        <dbReference type="ARBA" id="ARBA00023239"/>
    </source>
</evidence>
<dbReference type="PANTHER" id="PTHR38042:SF1">
    <property type="entry name" value="UROPORPHYRINOGEN-III SYNTHASE, CHLOROPLASTIC"/>
    <property type="match status" value="1"/>
</dbReference>
<reference evidence="11" key="2">
    <citation type="journal article" date="2016" name="Front. Microbiol.">
        <title>The Regulatory Protein RosR Affects Rhizobium leguminosarum bv. trifolii Protein Profiles, Cell Surface Properties, and Symbiosis with Clover.</title>
        <authorList>
            <person name="Rachwal K."/>
            <person name="Boguszewska A."/>
            <person name="Kopcinska J."/>
            <person name="Karas M."/>
            <person name="Tchorzewski M."/>
            <person name="Janczarek M."/>
        </authorList>
    </citation>
    <scope>NUCLEOTIDE SEQUENCE</scope>
    <source>
        <strain evidence="11">Rt24.2</strain>
    </source>
</reference>
<dbReference type="SUPFAM" id="SSF69618">
    <property type="entry name" value="HemD-like"/>
    <property type="match status" value="1"/>
</dbReference>
<comment type="function">
    <text evidence="6 9">Catalyzes cyclization of the linear tetrapyrrole, hydroxymethylbilane, to the macrocyclic uroporphyrinogen III.</text>
</comment>
<dbReference type="GO" id="GO:0006780">
    <property type="term" value="P:uroporphyrinogen III biosynthetic process"/>
    <property type="evidence" value="ECO:0007669"/>
    <property type="project" value="UniProtKB-UniRule"/>
</dbReference>
<dbReference type="InterPro" id="IPR039793">
    <property type="entry name" value="UROS/Hem4"/>
</dbReference>
<evidence type="ECO:0000256" key="3">
    <source>
        <dbReference type="ARBA" id="ARBA00013109"/>
    </source>
</evidence>